<reference evidence="3" key="1">
    <citation type="journal article" date="2015" name="Genome Announc.">
        <title>Draft genome sequence of the cellulolytic fungus Chaetomium globosum.</title>
        <authorList>
            <person name="Cuomo C.A."/>
            <person name="Untereiner W.A."/>
            <person name="Ma L.-J."/>
            <person name="Grabherr M."/>
            <person name="Birren B.W."/>
        </authorList>
    </citation>
    <scope>NUCLEOTIDE SEQUENCE [LARGE SCALE GENOMIC DNA]</scope>
    <source>
        <strain evidence="3">ATCC 6205 / CBS 148.51 / DSM 1962 / NBRC 6347 / NRRL 1970</strain>
    </source>
</reference>
<dbReference type="VEuPathDB" id="FungiDB:CHGG_09859"/>
<evidence type="ECO:0000256" key="1">
    <source>
        <dbReference type="SAM" id="MobiDB-lite"/>
    </source>
</evidence>
<accession>Q2GQ95</accession>
<protein>
    <submittedName>
        <fullName evidence="2">Uncharacterized protein</fullName>
    </submittedName>
</protein>
<dbReference type="RefSeq" id="XP_001227786.1">
    <property type="nucleotide sequence ID" value="XM_001227785.1"/>
</dbReference>
<proteinExistence type="predicted"/>
<dbReference type="AlphaFoldDB" id="Q2GQ95"/>
<evidence type="ECO:0000313" key="2">
    <source>
        <dbReference type="EMBL" id="EAQ83455.1"/>
    </source>
</evidence>
<dbReference type="Proteomes" id="UP000001056">
    <property type="component" value="Unassembled WGS sequence"/>
</dbReference>
<dbReference type="EMBL" id="CH408035">
    <property type="protein sequence ID" value="EAQ83455.1"/>
    <property type="molecule type" value="Genomic_DNA"/>
</dbReference>
<dbReference type="InParanoid" id="Q2GQ95"/>
<feature type="compositionally biased region" description="Polar residues" evidence="1">
    <location>
        <begin position="135"/>
        <end position="144"/>
    </location>
</feature>
<sequence>MVESMMVESMMVESMMVESMMVESTCTFDKTCRRSGTTEQADLIDHLSLRRRGLPERLKPLKVSLTPRTRPPALKTVFCKLRLVKVDALQGLALHATSGQSSHRPSISGLKGTGQIPCGNPEPIARFDDEEHTDFCSSASSSTGRRAFMARMPPDLPPP</sequence>
<evidence type="ECO:0000313" key="3">
    <source>
        <dbReference type="Proteomes" id="UP000001056"/>
    </source>
</evidence>
<keyword evidence="3" id="KW-1185">Reference proteome</keyword>
<organism evidence="2 3">
    <name type="scientific">Chaetomium globosum (strain ATCC 6205 / CBS 148.51 / DSM 1962 / NBRC 6347 / NRRL 1970)</name>
    <name type="common">Soil fungus</name>
    <dbReference type="NCBI Taxonomy" id="306901"/>
    <lineage>
        <taxon>Eukaryota</taxon>
        <taxon>Fungi</taxon>
        <taxon>Dikarya</taxon>
        <taxon>Ascomycota</taxon>
        <taxon>Pezizomycotina</taxon>
        <taxon>Sordariomycetes</taxon>
        <taxon>Sordariomycetidae</taxon>
        <taxon>Sordariales</taxon>
        <taxon>Chaetomiaceae</taxon>
        <taxon>Chaetomium</taxon>
    </lineage>
</organism>
<feature type="region of interest" description="Disordered" evidence="1">
    <location>
        <begin position="134"/>
        <end position="159"/>
    </location>
</feature>
<dbReference type="HOGENOM" id="CLU_1660530_0_0_1"/>
<dbReference type="GeneID" id="4396344"/>
<name>Q2GQ95_CHAGB</name>
<gene>
    <name evidence="2" type="ORF">CHGG_09859</name>
</gene>